<accession>A0A9J6G1F7</accession>
<dbReference type="EMBL" id="JABSTR010000004">
    <property type="protein sequence ID" value="KAH9368220.1"/>
    <property type="molecule type" value="Genomic_DNA"/>
</dbReference>
<feature type="region of interest" description="Disordered" evidence="2">
    <location>
        <begin position="495"/>
        <end position="553"/>
    </location>
</feature>
<sequence>MASAMHIEVDGEEVDPALCTRANGWKTAGEKLKKSVVPHGTGGEAAKATPDVIGDTSCSSRTGVDGAERTKRPPIHKGRLLKKSRMPELPRGDMKIVVRPRGGLCVSEVTRVELSRALAAAAQVAAKEAREDVVCPNGHQNILVISTPRRENADRYAAVERIDVRGTAYEVSTYEAAPYGTVKGVIRGIPLEDTAMDIQQQVVQDYNPTALQANRIGRSRSVVIAFAGKKVPRYFRYGNLLTECTLYRKQIEACQASGRLGIEWTCAQTLATQSVEGAEPPSPPTITRVSPSAAFAAAATSRRTERAKRVSRLLSSSGNAGGKESTRDDKNEDEAASVEVLQADPNEATVRDQGRRRRSAHGRRRSRFRPQSRVRGGGSGRQGRSCSKMAQSGNRRWETAGRGASAGRSSSRRRSELKDGEASARGQRSRSWGRPGEQGSATKKTTTKESAEIAELKKIIAKQNAQILEQNAQIKGLMRKIDQLVAKADQGTVNDQAEINGAADAPRKMPRRRSPPPTPSQTQAPQKQEAMEAEEAQTSEPSTQPPVEEQKELSYGETIILAALKRMEDRVNTLETKHVKYAARVAAIEVRMKSTLLKKERTSRIKEAISKRRGRLETSANEDNGPK</sequence>
<reference evidence="3 4" key="1">
    <citation type="journal article" date="2020" name="Cell">
        <title>Large-Scale Comparative Analyses of Tick Genomes Elucidate Their Genetic Diversity and Vector Capacities.</title>
        <authorList>
            <consortium name="Tick Genome and Microbiome Consortium (TIGMIC)"/>
            <person name="Jia N."/>
            <person name="Wang J."/>
            <person name="Shi W."/>
            <person name="Du L."/>
            <person name="Sun Y."/>
            <person name="Zhan W."/>
            <person name="Jiang J.F."/>
            <person name="Wang Q."/>
            <person name="Zhang B."/>
            <person name="Ji P."/>
            <person name="Bell-Sakyi L."/>
            <person name="Cui X.M."/>
            <person name="Yuan T.T."/>
            <person name="Jiang B.G."/>
            <person name="Yang W.F."/>
            <person name="Lam T.T."/>
            <person name="Chang Q.C."/>
            <person name="Ding S.J."/>
            <person name="Wang X.J."/>
            <person name="Zhu J.G."/>
            <person name="Ruan X.D."/>
            <person name="Zhao L."/>
            <person name="Wei J.T."/>
            <person name="Ye R.Z."/>
            <person name="Que T.C."/>
            <person name="Du C.H."/>
            <person name="Zhou Y.H."/>
            <person name="Cheng J.X."/>
            <person name="Dai P.F."/>
            <person name="Guo W.B."/>
            <person name="Han X.H."/>
            <person name="Huang E.J."/>
            <person name="Li L.F."/>
            <person name="Wei W."/>
            <person name="Gao Y.C."/>
            <person name="Liu J.Z."/>
            <person name="Shao H.Z."/>
            <person name="Wang X."/>
            <person name="Wang C.C."/>
            <person name="Yang T.C."/>
            <person name="Huo Q.B."/>
            <person name="Li W."/>
            <person name="Chen H.Y."/>
            <person name="Chen S.E."/>
            <person name="Zhou L.G."/>
            <person name="Ni X.B."/>
            <person name="Tian J.H."/>
            <person name="Sheng Y."/>
            <person name="Liu T."/>
            <person name="Pan Y.S."/>
            <person name="Xia L.Y."/>
            <person name="Li J."/>
            <person name="Zhao F."/>
            <person name="Cao W.C."/>
        </authorList>
    </citation>
    <scope>NUCLEOTIDE SEQUENCE [LARGE SCALE GENOMIC DNA]</scope>
    <source>
        <strain evidence="3">HaeL-2018</strain>
    </source>
</reference>
<dbReference type="Proteomes" id="UP000821853">
    <property type="component" value="Chromosome 2"/>
</dbReference>
<protein>
    <submittedName>
        <fullName evidence="3">Uncharacterized protein</fullName>
    </submittedName>
</protein>
<evidence type="ECO:0000256" key="1">
    <source>
        <dbReference type="SAM" id="Coils"/>
    </source>
</evidence>
<evidence type="ECO:0000313" key="3">
    <source>
        <dbReference type="EMBL" id="KAH9368220.1"/>
    </source>
</evidence>
<comment type="caution">
    <text evidence="3">The sequence shown here is derived from an EMBL/GenBank/DDBJ whole genome shotgun (WGS) entry which is preliminary data.</text>
</comment>
<feature type="coiled-coil region" evidence="1">
    <location>
        <begin position="451"/>
        <end position="487"/>
    </location>
</feature>
<gene>
    <name evidence="3" type="ORF">HPB48_011540</name>
</gene>
<evidence type="ECO:0000313" key="4">
    <source>
        <dbReference type="Proteomes" id="UP000821853"/>
    </source>
</evidence>
<evidence type="ECO:0000256" key="2">
    <source>
        <dbReference type="SAM" id="MobiDB-lite"/>
    </source>
</evidence>
<proteinExistence type="predicted"/>
<feature type="region of interest" description="Disordered" evidence="2">
    <location>
        <begin position="608"/>
        <end position="627"/>
    </location>
</feature>
<dbReference type="OrthoDB" id="6504620at2759"/>
<name>A0A9J6G1F7_HAELO</name>
<dbReference type="AlphaFoldDB" id="A0A9J6G1F7"/>
<feature type="compositionally biased region" description="Basic residues" evidence="2">
    <location>
        <begin position="354"/>
        <end position="372"/>
    </location>
</feature>
<feature type="compositionally biased region" description="Polar residues" evidence="2">
    <location>
        <begin position="618"/>
        <end position="627"/>
    </location>
</feature>
<organism evidence="3 4">
    <name type="scientific">Haemaphysalis longicornis</name>
    <name type="common">Bush tick</name>
    <dbReference type="NCBI Taxonomy" id="44386"/>
    <lineage>
        <taxon>Eukaryota</taxon>
        <taxon>Metazoa</taxon>
        <taxon>Ecdysozoa</taxon>
        <taxon>Arthropoda</taxon>
        <taxon>Chelicerata</taxon>
        <taxon>Arachnida</taxon>
        <taxon>Acari</taxon>
        <taxon>Parasitiformes</taxon>
        <taxon>Ixodida</taxon>
        <taxon>Ixodoidea</taxon>
        <taxon>Ixodidae</taxon>
        <taxon>Haemaphysalinae</taxon>
        <taxon>Haemaphysalis</taxon>
    </lineage>
</organism>
<feature type="region of interest" description="Disordered" evidence="2">
    <location>
        <begin position="299"/>
        <end position="449"/>
    </location>
</feature>
<feature type="compositionally biased region" description="Low complexity" evidence="2">
    <location>
        <begin position="400"/>
        <end position="409"/>
    </location>
</feature>
<keyword evidence="1" id="KW-0175">Coiled coil</keyword>
<feature type="compositionally biased region" description="Basic and acidic residues" evidence="2">
    <location>
        <begin position="413"/>
        <end position="422"/>
    </location>
</feature>
<keyword evidence="4" id="KW-1185">Reference proteome</keyword>
<dbReference type="VEuPathDB" id="VectorBase:HLOH_062503"/>